<accession>A0AAD9MFU3</accession>
<evidence type="ECO:0000256" key="1">
    <source>
        <dbReference type="SAM" id="MobiDB-lite"/>
    </source>
</evidence>
<name>A0AAD9MFU3_9PEZI</name>
<feature type="region of interest" description="Disordered" evidence="1">
    <location>
        <begin position="145"/>
        <end position="177"/>
    </location>
</feature>
<evidence type="ECO:0000313" key="3">
    <source>
        <dbReference type="Proteomes" id="UP001217918"/>
    </source>
</evidence>
<feature type="compositionally biased region" description="Basic and acidic residues" evidence="1">
    <location>
        <begin position="145"/>
        <end position="159"/>
    </location>
</feature>
<sequence length="220" mass="23726">MEAWLSTIYTRKRKPDRRNPDPRNLGPPPAHVLTDLTALSRAVDQTLALARLPTGPSHPLPRACAAAVAGAVHACAAHVQAVRPPARRNSLGELAEVARALAAFLASLRRDLARVEAGPIAEELARGGLRRHVFAEAAAMMQPHLDRLRKQADEAEASGRRGRRRSAGADPAPDPDPPALELVHLRCQMAVVAACVDVCHRCLQMYVLVFVPGTRGPDEE</sequence>
<dbReference type="AlphaFoldDB" id="A0AAD9MFU3"/>
<feature type="region of interest" description="Disordered" evidence="1">
    <location>
        <begin position="1"/>
        <end position="30"/>
    </location>
</feature>
<proteinExistence type="predicted"/>
<protein>
    <submittedName>
        <fullName evidence="2">Uncharacterized protein</fullName>
    </submittedName>
</protein>
<dbReference type="EMBL" id="JAQQPM010000007">
    <property type="protein sequence ID" value="KAK2073425.1"/>
    <property type="molecule type" value="Genomic_DNA"/>
</dbReference>
<gene>
    <name evidence="2" type="ORF">P8C59_007710</name>
</gene>
<evidence type="ECO:0000313" key="2">
    <source>
        <dbReference type="EMBL" id="KAK2073425.1"/>
    </source>
</evidence>
<reference evidence="2" key="1">
    <citation type="journal article" date="2023" name="Mol. Plant Microbe Interact.">
        <title>Elucidating the Obligate Nature and Biological Capacity of an Invasive Fungal Corn Pathogen.</title>
        <authorList>
            <person name="MacCready J.S."/>
            <person name="Roggenkamp E.M."/>
            <person name="Gdanetz K."/>
            <person name="Chilvers M.I."/>
        </authorList>
    </citation>
    <scope>NUCLEOTIDE SEQUENCE</scope>
    <source>
        <strain evidence="2">PM02</strain>
    </source>
</reference>
<dbReference type="Proteomes" id="UP001217918">
    <property type="component" value="Unassembled WGS sequence"/>
</dbReference>
<organism evidence="2 3">
    <name type="scientific">Phyllachora maydis</name>
    <dbReference type="NCBI Taxonomy" id="1825666"/>
    <lineage>
        <taxon>Eukaryota</taxon>
        <taxon>Fungi</taxon>
        <taxon>Dikarya</taxon>
        <taxon>Ascomycota</taxon>
        <taxon>Pezizomycotina</taxon>
        <taxon>Sordariomycetes</taxon>
        <taxon>Sordariomycetidae</taxon>
        <taxon>Phyllachorales</taxon>
        <taxon>Phyllachoraceae</taxon>
        <taxon>Phyllachora</taxon>
    </lineage>
</organism>
<comment type="caution">
    <text evidence="2">The sequence shown here is derived from an EMBL/GenBank/DDBJ whole genome shotgun (WGS) entry which is preliminary data.</text>
</comment>
<keyword evidence="3" id="KW-1185">Reference proteome</keyword>